<protein>
    <recommendedName>
        <fullName evidence="7">DUF202 domain-containing protein</fullName>
    </recommendedName>
</protein>
<dbReference type="GO" id="GO:0012505">
    <property type="term" value="C:endomembrane system"/>
    <property type="evidence" value="ECO:0007669"/>
    <property type="project" value="UniProtKB-SubCell"/>
</dbReference>
<feature type="region of interest" description="Disordered" evidence="5">
    <location>
        <begin position="1"/>
        <end position="27"/>
    </location>
</feature>
<organism evidence="8 9">
    <name type="scientific">Tulasnella calospora MUT 4182</name>
    <dbReference type="NCBI Taxonomy" id="1051891"/>
    <lineage>
        <taxon>Eukaryota</taxon>
        <taxon>Fungi</taxon>
        <taxon>Dikarya</taxon>
        <taxon>Basidiomycota</taxon>
        <taxon>Agaricomycotina</taxon>
        <taxon>Agaricomycetes</taxon>
        <taxon>Cantharellales</taxon>
        <taxon>Tulasnellaceae</taxon>
        <taxon>Tulasnella</taxon>
    </lineage>
</organism>
<sequence>MASNPSASGELNIEPAQSPVSDRSSRFSSRASSLIRRSAYAIQDIFPNPFSSSALASLPQNPQGRRERATRIDNIPDVPTDASGQPNYQSISGVPVQVRIPKKIATPIKVEAKVWFANERTWISYLNVSILLATLAAALFNASKDQLARNFAYAYALISMVTMCYGYVLYQKRVTLIKRRDPSHFDALVGPVLICVALFIAVLTNFSFRVREFERNNPGKLPPVLLTAAFVSR</sequence>
<keyword evidence="9" id="KW-1185">Reference proteome</keyword>
<evidence type="ECO:0000256" key="5">
    <source>
        <dbReference type="SAM" id="MobiDB-lite"/>
    </source>
</evidence>
<dbReference type="GO" id="GO:0033254">
    <property type="term" value="C:vacuolar transporter chaperone complex"/>
    <property type="evidence" value="ECO:0007669"/>
    <property type="project" value="TreeGrafter"/>
</dbReference>
<dbReference type="PANTHER" id="PTHR46140:SF2">
    <property type="entry name" value="VACUOLAR TRANSPORTER CHAPERONE 3 COMPLEX SUBUNIT 3-RELATED"/>
    <property type="match status" value="1"/>
</dbReference>
<feature type="transmembrane region" description="Helical" evidence="6">
    <location>
        <begin position="152"/>
        <end position="168"/>
    </location>
</feature>
<reference evidence="8 9" key="1">
    <citation type="submission" date="2014-04" db="EMBL/GenBank/DDBJ databases">
        <authorList>
            <consortium name="DOE Joint Genome Institute"/>
            <person name="Kuo A."/>
            <person name="Girlanda M."/>
            <person name="Perotto S."/>
            <person name="Kohler A."/>
            <person name="Nagy L.G."/>
            <person name="Floudas D."/>
            <person name="Copeland A."/>
            <person name="Barry K.W."/>
            <person name="Cichocki N."/>
            <person name="Veneault-Fourrey C."/>
            <person name="LaButti K."/>
            <person name="Lindquist E.A."/>
            <person name="Lipzen A."/>
            <person name="Lundell T."/>
            <person name="Morin E."/>
            <person name="Murat C."/>
            <person name="Sun H."/>
            <person name="Tunlid A."/>
            <person name="Henrissat B."/>
            <person name="Grigoriev I.V."/>
            <person name="Hibbett D.S."/>
            <person name="Martin F."/>
            <person name="Nordberg H.P."/>
            <person name="Cantor M.N."/>
            <person name="Hua S.X."/>
        </authorList>
    </citation>
    <scope>NUCLEOTIDE SEQUENCE [LARGE SCALE GENOMIC DNA]</scope>
    <source>
        <strain evidence="8 9">MUT 4182</strain>
    </source>
</reference>
<comment type="subcellular location">
    <subcellularLocation>
        <location evidence="1">Endomembrane system</location>
        <topology evidence="1">Multi-pass membrane protein</topology>
    </subcellularLocation>
</comment>
<evidence type="ECO:0000313" key="8">
    <source>
        <dbReference type="EMBL" id="KIO26337.1"/>
    </source>
</evidence>
<evidence type="ECO:0000256" key="4">
    <source>
        <dbReference type="ARBA" id="ARBA00023136"/>
    </source>
</evidence>
<dbReference type="Pfam" id="PF02656">
    <property type="entry name" value="DUF202"/>
    <property type="match status" value="1"/>
</dbReference>
<evidence type="ECO:0000256" key="2">
    <source>
        <dbReference type="ARBA" id="ARBA00022692"/>
    </source>
</evidence>
<dbReference type="GO" id="GO:0000329">
    <property type="term" value="C:fungal-type vacuole membrane"/>
    <property type="evidence" value="ECO:0007669"/>
    <property type="project" value="TreeGrafter"/>
</dbReference>
<feature type="transmembrane region" description="Helical" evidence="6">
    <location>
        <begin position="122"/>
        <end position="140"/>
    </location>
</feature>
<dbReference type="Proteomes" id="UP000054248">
    <property type="component" value="Unassembled WGS sequence"/>
</dbReference>
<dbReference type="EMBL" id="KN823026">
    <property type="protein sequence ID" value="KIO26337.1"/>
    <property type="molecule type" value="Genomic_DNA"/>
</dbReference>
<evidence type="ECO:0000256" key="1">
    <source>
        <dbReference type="ARBA" id="ARBA00004127"/>
    </source>
</evidence>
<keyword evidence="2 6" id="KW-0812">Transmembrane</keyword>
<proteinExistence type="predicted"/>
<accession>A0A0C3LY34</accession>
<feature type="transmembrane region" description="Helical" evidence="6">
    <location>
        <begin position="188"/>
        <end position="208"/>
    </location>
</feature>
<dbReference type="AlphaFoldDB" id="A0A0C3LY34"/>
<dbReference type="PANTHER" id="PTHR46140">
    <property type="entry name" value="VACUOLAR TRANSPORTER CHAPERONE 1-RELATED"/>
    <property type="match status" value="1"/>
</dbReference>
<evidence type="ECO:0000313" key="9">
    <source>
        <dbReference type="Proteomes" id="UP000054248"/>
    </source>
</evidence>
<evidence type="ECO:0000256" key="3">
    <source>
        <dbReference type="ARBA" id="ARBA00022989"/>
    </source>
</evidence>
<dbReference type="InterPro" id="IPR003807">
    <property type="entry name" value="DUF202"/>
</dbReference>
<feature type="compositionally biased region" description="Low complexity" evidence="5">
    <location>
        <begin position="18"/>
        <end position="27"/>
    </location>
</feature>
<dbReference type="HOGENOM" id="CLU_079971_0_0_1"/>
<dbReference type="STRING" id="1051891.A0A0C3LY34"/>
<keyword evidence="4 6" id="KW-0472">Membrane</keyword>
<dbReference type="OrthoDB" id="2243669at2759"/>
<evidence type="ECO:0000256" key="6">
    <source>
        <dbReference type="SAM" id="Phobius"/>
    </source>
</evidence>
<feature type="domain" description="DUF202" evidence="7">
    <location>
        <begin position="113"/>
        <end position="174"/>
    </location>
</feature>
<keyword evidence="3 6" id="KW-1133">Transmembrane helix</keyword>
<gene>
    <name evidence="8" type="ORF">M407DRAFT_243782</name>
</gene>
<dbReference type="InterPro" id="IPR051572">
    <property type="entry name" value="VTC_Complex_Subunit"/>
</dbReference>
<reference evidence="9" key="2">
    <citation type="submission" date="2015-01" db="EMBL/GenBank/DDBJ databases">
        <title>Evolutionary Origins and Diversification of the Mycorrhizal Mutualists.</title>
        <authorList>
            <consortium name="DOE Joint Genome Institute"/>
            <consortium name="Mycorrhizal Genomics Consortium"/>
            <person name="Kohler A."/>
            <person name="Kuo A."/>
            <person name="Nagy L.G."/>
            <person name="Floudas D."/>
            <person name="Copeland A."/>
            <person name="Barry K.W."/>
            <person name="Cichocki N."/>
            <person name="Veneault-Fourrey C."/>
            <person name="LaButti K."/>
            <person name="Lindquist E.A."/>
            <person name="Lipzen A."/>
            <person name="Lundell T."/>
            <person name="Morin E."/>
            <person name="Murat C."/>
            <person name="Riley R."/>
            <person name="Ohm R."/>
            <person name="Sun H."/>
            <person name="Tunlid A."/>
            <person name="Henrissat B."/>
            <person name="Grigoriev I.V."/>
            <person name="Hibbett D.S."/>
            <person name="Martin F."/>
        </authorList>
    </citation>
    <scope>NUCLEOTIDE SEQUENCE [LARGE SCALE GENOMIC DNA]</scope>
    <source>
        <strain evidence="9">MUT 4182</strain>
    </source>
</reference>
<name>A0A0C3LY34_9AGAM</name>
<evidence type="ECO:0000259" key="7">
    <source>
        <dbReference type="Pfam" id="PF02656"/>
    </source>
</evidence>